<dbReference type="PANTHER" id="PTHR12835">
    <property type="entry name" value="BIOTIN PROTEIN LIGASE"/>
    <property type="match status" value="1"/>
</dbReference>
<dbReference type="Proteomes" id="UP000233767">
    <property type="component" value="Unassembled WGS sequence"/>
</dbReference>
<dbReference type="Gene3D" id="3.30.930.10">
    <property type="entry name" value="Bira Bifunctional Protein, Domain 2"/>
    <property type="match status" value="1"/>
</dbReference>
<reference evidence="3 5" key="1">
    <citation type="submission" date="2017-12" db="EMBL/GenBank/DDBJ databases">
        <title>Genomic Encyclopedia of Type Strains, Phase III (KMG-III): the genomes of soil and plant-associated and newly described type strains.</title>
        <authorList>
            <person name="Whitman W."/>
        </authorList>
    </citation>
    <scope>NUCLEOTIDE SEQUENCE [LARGE SCALE GENOMIC DNA]</scope>
    <source>
        <strain evidence="3 5">IP-10</strain>
    </source>
</reference>
<organism evidence="4 6">
    <name type="scientific">Flavobacterium lindanitolerans</name>
    <dbReference type="NCBI Taxonomy" id="428988"/>
    <lineage>
        <taxon>Bacteria</taxon>
        <taxon>Pseudomonadati</taxon>
        <taxon>Bacteroidota</taxon>
        <taxon>Flavobacteriia</taxon>
        <taxon>Flavobacteriales</taxon>
        <taxon>Flavobacteriaceae</taxon>
        <taxon>Flavobacterium</taxon>
    </lineage>
</organism>
<keyword evidence="1 4" id="KW-0436">Ligase</keyword>
<dbReference type="GO" id="GO:0005737">
    <property type="term" value="C:cytoplasm"/>
    <property type="evidence" value="ECO:0007669"/>
    <property type="project" value="TreeGrafter"/>
</dbReference>
<evidence type="ECO:0000313" key="5">
    <source>
        <dbReference type="Proteomes" id="UP000233767"/>
    </source>
</evidence>
<dbReference type="NCBIfam" id="TIGR00121">
    <property type="entry name" value="birA_ligase"/>
    <property type="match status" value="1"/>
</dbReference>
<comment type="caution">
    <text evidence="4">The sequence shown here is derived from an EMBL/GenBank/DDBJ whole genome shotgun (WGS) entry which is preliminary data.</text>
</comment>
<dbReference type="AlphaFoldDB" id="A0A497UTW4"/>
<gene>
    <name evidence="3" type="ORF">B0G92_2553</name>
    <name evidence="4" type="ORF">CLV50_1497</name>
</gene>
<name>A0A497UTW4_9FLAO</name>
<evidence type="ECO:0000313" key="3">
    <source>
        <dbReference type="EMBL" id="PKW21268.1"/>
    </source>
</evidence>
<dbReference type="EMBL" id="RCCB01000011">
    <property type="protein sequence ID" value="RLJ30094.1"/>
    <property type="molecule type" value="Genomic_DNA"/>
</dbReference>
<sequence length="243" mass="27410">MNIIKLDAINSTNDYLKRLLQQQFVENFTIVTAENQTEGKGQMGSKWNVESGKNLTFSVLVKDLLLEVNQIFHLNVATAVSIIEALSFLEIKDLAIKWPNDILAEGKKIGGILIENSIKSNGEIFSIIGIGLNVNQRDFENLPKASSLSLLLGRELDKEAILIPIIECLIRNVSLILNKNTQSIWEKYHACLYKKGIPMPFENIKGNKFMGIINGVDQSGKLHLTLEDDFVESYEIKEIRMLY</sequence>
<dbReference type="InterPro" id="IPR004143">
    <property type="entry name" value="BPL_LPL_catalytic"/>
</dbReference>
<dbReference type="Proteomes" id="UP000275027">
    <property type="component" value="Unassembled WGS sequence"/>
</dbReference>
<dbReference type="PROSITE" id="PS51733">
    <property type="entry name" value="BPL_LPL_CATALYTIC"/>
    <property type="match status" value="1"/>
</dbReference>
<accession>A0A497UTW4</accession>
<evidence type="ECO:0000313" key="4">
    <source>
        <dbReference type="EMBL" id="RLJ30094.1"/>
    </source>
</evidence>
<feature type="domain" description="BPL/LPL catalytic" evidence="2">
    <location>
        <begin position="1"/>
        <end position="177"/>
    </location>
</feature>
<dbReference type="PANTHER" id="PTHR12835:SF5">
    <property type="entry name" value="BIOTIN--PROTEIN LIGASE"/>
    <property type="match status" value="1"/>
</dbReference>
<dbReference type="RefSeq" id="WP_101472446.1">
    <property type="nucleotide sequence ID" value="NZ_PJND01000008.1"/>
</dbReference>
<dbReference type="GO" id="GO:0004077">
    <property type="term" value="F:biotin--[biotin carboxyl-carrier protein] ligase activity"/>
    <property type="evidence" value="ECO:0007669"/>
    <property type="project" value="InterPro"/>
</dbReference>
<evidence type="ECO:0000259" key="2">
    <source>
        <dbReference type="PROSITE" id="PS51733"/>
    </source>
</evidence>
<keyword evidence="5" id="KW-1185">Reference proteome</keyword>
<evidence type="ECO:0000256" key="1">
    <source>
        <dbReference type="ARBA" id="ARBA00022598"/>
    </source>
</evidence>
<dbReference type="EMBL" id="PJND01000008">
    <property type="protein sequence ID" value="PKW21268.1"/>
    <property type="molecule type" value="Genomic_DNA"/>
</dbReference>
<dbReference type="InterPro" id="IPR004408">
    <property type="entry name" value="Biotin_CoA_COase_ligase"/>
</dbReference>
<reference evidence="4 6" key="2">
    <citation type="submission" date="2018-10" db="EMBL/GenBank/DDBJ databases">
        <title>Genomic Encyclopedia of Archaeal and Bacterial Type Strains, Phase II (KMG-II): from individual species to whole genera.</title>
        <authorList>
            <person name="Goeker M."/>
        </authorList>
    </citation>
    <scope>NUCLEOTIDE SEQUENCE [LARGE SCALE GENOMIC DNA]</scope>
    <source>
        <strain evidence="4 6">DSM 21886</strain>
    </source>
</reference>
<evidence type="ECO:0000313" key="6">
    <source>
        <dbReference type="Proteomes" id="UP000275027"/>
    </source>
</evidence>
<protein>
    <submittedName>
        <fullName evidence="4">BirA family biotin operon repressor/biotin-[acetyl-CoA-carboxylase] ligase</fullName>
    </submittedName>
</protein>
<dbReference type="Pfam" id="PF03099">
    <property type="entry name" value="BPL_LplA_LipB"/>
    <property type="match status" value="1"/>
</dbReference>
<dbReference type="SUPFAM" id="SSF55681">
    <property type="entry name" value="Class II aaRS and biotin synthetases"/>
    <property type="match status" value="1"/>
</dbReference>
<proteinExistence type="predicted"/>
<dbReference type="CDD" id="cd16442">
    <property type="entry name" value="BPL"/>
    <property type="match status" value="1"/>
</dbReference>
<dbReference type="InterPro" id="IPR045864">
    <property type="entry name" value="aa-tRNA-synth_II/BPL/LPL"/>
</dbReference>